<dbReference type="Gene3D" id="1.10.565.10">
    <property type="entry name" value="Retinoid X Receptor"/>
    <property type="match status" value="1"/>
</dbReference>
<evidence type="ECO:0000313" key="9">
    <source>
        <dbReference type="EMBL" id="CAD7662026.1"/>
    </source>
</evidence>
<dbReference type="InterPro" id="IPR000536">
    <property type="entry name" value="Nucl_hrmn_rcpt_lig-bd"/>
</dbReference>
<evidence type="ECO:0000256" key="5">
    <source>
        <dbReference type="ARBA" id="ARBA00023125"/>
    </source>
</evidence>
<dbReference type="EMBL" id="CAJPVJ010026018">
    <property type="protein sequence ID" value="CAG2179162.1"/>
    <property type="molecule type" value="Genomic_DNA"/>
</dbReference>
<feature type="non-terminal residue" evidence="9">
    <location>
        <position position="225"/>
    </location>
</feature>
<keyword evidence="3" id="KW-0862">Zinc</keyword>
<dbReference type="GO" id="GO:0000978">
    <property type="term" value="F:RNA polymerase II cis-regulatory region sequence-specific DNA binding"/>
    <property type="evidence" value="ECO:0007669"/>
    <property type="project" value="TreeGrafter"/>
</dbReference>
<sequence length="225" mass="26049">MKKEWILNEEEKESRRRQIEENRIKKFGDKRKASNGSTICTLPDIDAQETDTLLNVMHSEEITDYVETIKNFDINDVNMPSDKTTDIVDEPIYTISISPDKLMEGVAKRFDLTLQKLVTTLKNLGAFQSLSLNDQIAMVKHNCFELEILNAGLGFNHKTEGWIFKGNNFLALLKYYLNTIAKEFDSDLHILGLLIPVILFNPERPNIIHKDMIELQQQLYLYLLQ</sequence>
<keyword evidence="2" id="KW-0863">Zinc-finger</keyword>
<dbReference type="GO" id="GO:0030154">
    <property type="term" value="P:cell differentiation"/>
    <property type="evidence" value="ECO:0007669"/>
    <property type="project" value="TreeGrafter"/>
</dbReference>
<dbReference type="PANTHER" id="PTHR24082">
    <property type="entry name" value="NUCLEAR HORMONE RECEPTOR"/>
    <property type="match status" value="1"/>
</dbReference>
<dbReference type="GO" id="GO:0045944">
    <property type="term" value="P:positive regulation of transcription by RNA polymerase II"/>
    <property type="evidence" value="ECO:0007669"/>
    <property type="project" value="TreeGrafter"/>
</dbReference>
<dbReference type="GO" id="GO:0008270">
    <property type="term" value="F:zinc ion binding"/>
    <property type="evidence" value="ECO:0007669"/>
    <property type="project" value="UniProtKB-KW"/>
</dbReference>
<protein>
    <recommendedName>
        <fullName evidence="8">NR LBD domain-containing protein</fullName>
    </recommendedName>
</protein>
<dbReference type="PROSITE" id="PS51843">
    <property type="entry name" value="NR_LBD"/>
    <property type="match status" value="1"/>
</dbReference>
<dbReference type="EMBL" id="OC940843">
    <property type="protein sequence ID" value="CAD7662026.1"/>
    <property type="molecule type" value="Genomic_DNA"/>
</dbReference>
<evidence type="ECO:0000256" key="6">
    <source>
        <dbReference type="ARBA" id="ARBA00023163"/>
    </source>
</evidence>
<evidence type="ECO:0000256" key="4">
    <source>
        <dbReference type="ARBA" id="ARBA00023015"/>
    </source>
</evidence>
<dbReference type="GO" id="GO:0004879">
    <property type="term" value="F:nuclear receptor activity"/>
    <property type="evidence" value="ECO:0007669"/>
    <property type="project" value="TreeGrafter"/>
</dbReference>
<dbReference type="Proteomes" id="UP000728032">
    <property type="component" value="Unassembled WGS sequence"/>
</dbReference>
<keyword evidence="7" id="KW-0675">Receptor</keyword>
<dbReference type="OrthoDB" id="6352325at2759"/>
<gene>
    <name evidence="9" type="ORF">ONB1V03_LOCUS18586</name>
</gene>
<keyword evidence="4" id="KW-0805">Transcription regulation</keyword>
<dbReference type="InterPro" id="IPR035500">
    <property type="entry name" value="NHR-like_dom_sf"/>
</dbReference>
<proteinExistence type="predicted"/>
<dbReference type="AlphaFoldDB" id="A0A7R9MKP8"/>
<evidence type="ECO:0000259" key="8">
    <source>
        <dbReference type="PROSITE" id="PS51843"/>
    </source>
</evidence>
<accession>A0A7R9MKP8</accession>
<keyword evidence="10" id="KW-1185">Reference proteome</keyword>
<evidence type="ECO:0000313" key="10">
    <source>
        <dbReference type="Proteomes" id="UP000728032"/>
    </source>
</evidence>
<evidence type="ECO:0000256" key="3">
    <source>
        <dbReference type="ARBA" id="ARBA00022833"/>
    </source>
</evidence>
<name>A0A7R9MKP8_9ACAR</name>
<evidence type="ECO:0000256" key="1">
    <source>
        <dbReference type="ARBA" id="ARBA00022723"/>
    </source>
</evidence>
<keyword evidence="1" id="KW-0479">Metal-binding</keyword>
<keyword evidence="5" id="KW-0238">DNA-binding</keyword>
<keyword evidence="6" id="KW-0804">Transcription</keyword>
<evidence type="ECO:0000256" key="2">
    <source>
        <dbReference type="ARBA" id="ARBA00022771"/>
    </source>
</evidence>
<reference evidence="9" key="1">
    <citation type="submission" date="2020-11" db="EMBL/GenBank/DDBJ databases">
        <authorList>
            <person name="Tran Van P."/>
        </authorList>
    </citation>
    <scope>NUCLEOTIDE SEQUENCE</scope>
</reference>
<dbReference type="PANTHER" id="PTHR24082:SF283">
    <property type="entry name" value="NUCLEAR HORMONE RECEPTOR HR96"/>
    <property type="match status" value="1"/>
</dbReference>
<evidence type="ECO:0000256" key="7">
    <source>
        <dbReference type="ARBA" id="ARBA00023170"/>
    </source>
</evidence>
<feature type="domain" description="NR LBD" evidence="8">
    <location>
        <begin position="48"/>
        <end position="225"/>
    </location>
</feature>
<dbReference type="SUPFAM" id="SSF48508">
    <property type="entry name" value="Nuclear receptor ligand-binding domain"/>
    <property type="match status" value="1"/>
</dbReference>
<dbReference type="GO" id="GO:0000122">
    <property type="term" value="P:negative regulation of transcription by RNA polymerase II"/>
    <property type="evidence" value="ECO:0007669"/>
    <property type="project" value="TreeGrafter"/>
</dbReference>
<organism evidence="9">
    <name type="scientific">Oppiella nova</name>
    <dbReference type="NCBI Taxonomy" id="334625"/>
    <lineage>
        <taxon>Eukaryota</taxon>
        <taxon>Metazoa</taxon>
        <taxon>Ecdysozoa</taxon>
        <taxon>Arthropoda</taxon>
        <taxon>Chelicerata</taxon>
        <taxon>Arachnida</taxon>
        <taxon>Acari</taxon>
        <taxon>Acariformes</taxon>
        <taxon>Sarcoptiformes</taxon>
        <taxon>Oribatida</taxon>
        <taxon>Brachypylina</taxon>
        <taxon>Oppioidea</taxon>
        <taxon>Oppiidae</taxon>
        <taxon>Oppiella</taxon>
    </lineage>
</organism>
<dbReference type="InterPro" id="IPR050234">
    <property type="entry name" value="Nuclear_hormone_rcpt_NR1"/>
</dbReference>